<accession>W4HEU7</accession>
<name>W4HEU7_9RHOB</name>
<dbReference type="RefSeq" id="WP_043847171.1">
    <property type="nucleotide sequence ID" value="NZ_AQQW01000021.1"/>
</dbReference>
<proteinExistence type="predicted"/>
<dbReference type="EMBL" id="AQQW01000021">
    <property type="protein sequence ID" value="ETW10903.1"/>
    <property type="molecule type" value="Genomic_DNA"/>
</dbReference>
<gene>
    <name evidence="1" type="ORF">ATO8_19939</name>
</gene>
<dbReference type="AlphaFoldDB" id="W4HEU7"/>
<organism evidence="1 2">
    <name type="scientific">Roseivivax marinus</name>
    <dbReference type="NCBI Taxonomy" id="1379903"/>
    <lineage>
        <taxon>Bacteria</taxon>
        <taxon>Pseudomonadati</taxon>
        <taxon>Pseudomonadota</taxon>
        <taxon>Alphaproteobacteria</taxon>
        <taxon>Rhodobacterales</taxon>
        <taxon>Roseobacteraceae</taxon>
        <taxon>Roseivivax</taxon>
    </lineage>
</organism>
<evidence type="ECO:0000313" key="1">
    <source>
        <dbReference type="EMBL" id="ETW10903.1"/>
    </source>
</evidence>
<sequence>MITPDETARRAKSASDDALAAIDAARARLTTCRHSLDGNGVTANPWGTREAVIAARRELDHALTVLETGADWTAYKELGK</sequence>
<dbReference type="Proteomes" id="UP000019063">
    <property type="component" value="Unassembled WGS sequence"/>
</dbReference>
<evidence type="ECO:0000313" key="2">
    <source>
        <dbReference type="Proteomes" id="UP000019063"/>
    </source>
</evidence>
<protein>
    <submittedName>
        <fullName evidence="1">Uncharacterized protein</fullName>
    </submittedName>
</protein>
<keyword evidence="2" id="KW-1185">Reference proteome</keyword>
<dbReference type="STRING" id="1379903.ATO8_19939"/>
<reference evidence="1 2" key="1">
    <citation type="journal article" date="2014" name="Antonie Van Leeuwenhoek">
        <title>Roseivivax atlanticus sp. nov., isolated from surface seawater of the Atlantic Ocean.</title>
        <authorList>
            <person name="Li G."/>
            <person name="Lai Q."/>
            <person name="Liu X."/>
            <person name="Sun F."/>
            <person name="Shao Z."/>
        </authorList>
    </citation>
    <scope>NUCLEOTIDE SEQUENCE [LARGE SCALE GENOMIC DNA]</scope>
    <source>
        <strain evidence="1 2">22II-s10s</strain>
    </source>
</reference>
<comment type="caution">
    <text evidence="1">The sequence shown here is derived from an EMBL/GenBank/DDBJ whole genome shotgun (WGS) entry which is preliminary data.</text>
</comment>